<proteinExistence type="predicted"/>
<sequence length="66" mass="7385">MTITGTAVTAIYHLPRRPDWGGGPPSGDGEAEFQLQGESQRRVWLIFIPRFQEEQCGFRPSHGTVD</sequence>
<accession>A0ABV0VHU7</accession>
<protein>
    <submittedName>
        <fullName evidence="2">Uncharacterized protein</fullName>
    </submittedName>
</protein>
<dbReference type="EMBL" id="JAHRIQ010108056">
    <property type="protein sequence ID" value="MEQ2256831.1"/>
    <property type="molecule type" value="Genomic_DNA"/>
</dbReference>
<organism evidence="2 3">
    <name type="scientific">Ilyodon furcidens</name>
    <name type="common">goldbreast splitfin</name>
    <dbReference type="NCBI Taxonomy" id="33524"/>
    <lineage>
        <taxon>Eukaryota</taxon>
        <taxon>Metazoa</taxon>
        <taxon>Chordata</taxon>
        <taxon>Craniata</taxon>
        <taxon>Vertebrata</taxon>
        <taxon>Euteleostomi</taxon>
        <taxon>Actinopterygii</taxon>
        <taxon>Neopterygii</taxon>
        <taxon>Teleostei</taxon>
        <taxon>Neoteleostei</taxon>
        <taxon>Acanthomorphata</taxon>
        <taxon>Ovalentaria</taxon>
        <taxon>Atherinomorphae</taxon>
        <taxon>Cyprinodontiformes</taxon>
        <taxon>Goodeidae</taxon>
        <taxon>Ilyodon</taxon>
    </lineage>
</organism>
<gene>
    <name evidence="2" type="ORF">ILYODFUR_028110</name>
</gene>
<keyword evidence="3" id="KW-1185">Reference proteome</keyword>
<comment type="caution">
    <text evidence="2">The sequence shown here is derived from an EMBL/GenBank/DDBJ whole genome shotgun (WGS) entry which is preliminary data.</text>
</comment>
<feature type="region of interest" description="Disordered" evidence="1">
    <location>
        <begin position="14"/>
        <end position="35"/>
    </location>
</feature>
<name>A0ABV0VHU7_9TELE</name>
<evidence type="ECO:0000313" key="2">
    <source>
        <dbReference type="EMBL" id="MEQ2256831.1"/>
    </source>
</evidence>
<evidence type="ECO:0000313" key="3">
    <source>
        <dbReference type="Proteomes" id="UP001482620"/>
    </source>
</evidence>
<reference evidence="2 3" key="1">
    <citation type="submission" date="2021-06" db="EMBL/GenBank/DDBJ databases">
        <authorList>
            <person name="Palmer J.M."/>
        </authorList>
    </citation>
    <scope>NUCLEOTIDE SEQUENCE [LARGE SCALE GENOMIC DNA]</scope>
    <source>
        <strain evidence="3">if_2019</strain>
        <tissue evidence="2">Muscle</tissue>
    </source>
</reference>
<evidence type="ECO:0000256" key="1">
    <source>
        <dbReference type="SAM" id="MobiDB-lite"/>
    </source>
</evidence>
<dbReference type="Proteomes" id="UP001482620">
    <property type="component" value="Unassembled WGS sequence"/>
</dbReference>